<evidence type="ECO:0000313" key="3">
    <source>
        <dbReference type="Proteomes" id="UP000001775"/>
    </source>
</evidence>
<feature type="region of interest" description="Disordered" evidence="1">
    <location>
        <begin position="1"/>
        <end position="33"/>
    </location>
</feature>
<keyword evidence="3" id="KW-1185">Reference proteome</keyword>
<organism evidence="2 3">
    <name type="scientific">Burkholderia phage phi1026b</name>
    <dbReference type="NCBI Taxonomy" id="2881399"/>
    <lineage>
        <taxon>Viruses</taxon>
        <taxon>Duplodnaviria</taxon>
        <taxon>Heunggongvirae</taxon>
        <taxon>Uroviricota</taxon>
        <taxon>Caudoviricetes</taxon>
        <taxon>Stanholtvirus</taxon>
        <taxon>Stanholtvirus sv1026b</taxon>
    </lineage>
</organism>
<evidence type="ECO:0000256" key="1">
    <source>
        <dbReference type="SAM" id="MobiDB-lite"/>
    </source>
</evidence>
<protein>
    <submittedName>
        <fullName evidence="2">Gp6</fullName>
    </submittedName>
</protein>
<dbReference type="GeneID" id="2744153"/>
<evidence type="ECO:0000313" key="2">
    <source>
        <dbReference type="EMBL" id="AAR23157.1"/>
    </source>
</evidence>
<dbReference type="EMBL" id="AY453853">
    <property type="protein sequence ID" value="AAR23157.1"/>
    <property type="molecule type" value="Genomic_DNA"/>
</dbReference>
<feature type="compositionally biased region" description="Low complexity" evidence="1">
    <location>
        <begin position="56"/>
        <end position="67"/>
    </location>
</feature>
<accession>Q6JIM6</accession>
<dbReference type="RefSeq" id="NP_945036.1">
    <property type="nucleotide sequence ID" value="NC_005284.1"/>
</dbReference>
<sequence>MNNPNRVWVKPMRSYGGEDGDKSPSSAPYPVSRQRAAELRVNGLIREVDPPDSHVAAPAAMNKKAPATQNKGRAP</sequence>
<name>Q6JIM6_9CAUD</name>
<dbReference type="Proteomes" id="UP000001775">
    <property type="component" value="Segment"/>
</dbReference>
<feature type="region of interest" description="Disordered" evidence="1">
    <location>
        <begin position="49"/>
        <end position="75"/>
    </location>
</feature>
<proteinExistence type="predicted"/>
<dbReference type="KEGG" id="vg:2744153"/>
<reference evidence="2 3" key="1">
    <citation type="journal article" date="2004" name="J. Bacteriol.">
        <title>Genomic diversity of Burkholderia pseudomallei clinical isolates: subtractive hybridization reveals a Burkholderia mallei-specific prophage in B. pseudomallei 1026b.</title>
        <authorList>
            <person name="DeShazer D."/>
        </authorList>
    </citation>
    <scope>NUCLEOTIDE SEQUENCE</scope>
</reference>